<dbReference type="RefSeq" id="WP_136819295.1">
    <property type="nucleotide sequence ID" value="NZ_BMJX01000001.1"/>
</dbReference>
<dbReference type="Gene3D" id="2.115.10.20">
    <property type="entry name" value="Glycosyl hydrolase domain, family 43"/>
    <property type="match status" value="2"/>
</dbReference>
<dbReference type="GO" id="GO:0004553">
    <property type="term" value="F:hydrolase activity, hydrolyzing O-glycosyl compounds"/>
    <property type="evidence" value="ECO:0007669"/>
    <property type="project" value="InterPro"/>
</dbReference>
<dbReference type="InterPro" id="IPR006710">
    <property type="entry name" value="Glyco_hydro_43"/>
</dbReference>
<name>A0A4V5LYZ2_9SPHI</name>
<evidence type="ECO:0000256" key="1">
    <source>
        <dbReference type="ARBA" id="ARBA00009865"/>
    </source>
</evidence>
<dbReference type="GO" id="GO:0045493">
    <property type="term" value="P:xylan catabolic process"/>
    <property type="evidence" value="ECO:0007669"/>
    <property type="project" value="UniProtKB-KW"/>
</dbReference>
<dbReference type="Proteomes" id="UP000309872">
    <property type="component" value="Unassembled WGS sequence"/>
</dbReference>
<sequence length="640" mass="73041">MITYAKALFVFLILLLILETGQGQISPQIYRSGPEEKDFRAYLFTYFTSGSAGEAIRFGVSTNGYTYKALNHNEPVLDSKRISSTGGVRDPHIYRKVDGSGFYMVATDMTAAKGWDSNRAMVLLQSTDLVQWTSSVVNIQHKFANQDSLKRVWAPQTIFDAEKGKYLIYWSMKHANGPDIIYYSYANQDFTDLTDEPKILFRPRNGGSCIDGDIIFKAGIYYLFYKTEGDGNGIKVAESSTLTSGTWLEQPGYKQQTPQAVEGSTIFKLINEDKYILSYDVYRDKSYQFCESTDLLHFTPIDSAIQLDFKPRHGSIVPITQKELATLLAKWGTPEGFQSTSNQNPIIEGYYADPEVLYAEKTKKYYIYPTSDGFHEWSGHYFKAFSSSDLKNWKDEGVILDLKKDVQWADRNAWAPTIIEHKKEGKYKYYYYYTAAQKIGVAVSDHPTGPFLDSGKPLIDFKPEGINRGQEIDPDVFKDPTTGKYYLYWGNGYLAVAELEDDMISIKKSSLKVITPPSTFREGAEVFFRNDRYYFLWSENDTRSEDYRVRYAYSHSPTGPLTIPEENLILRKDPSLGIYGTGHNSVLKIPNKDEWYMVYHRFSRPNGINMGRAAGYHREVCMDPISFNEDGTIKILAPSR</sequence>
<keyword evidence="7" id="KW-1185">Reference proteome</keyword>
<dbReference type="EMBL" id="SUKA01000001">
    <property type="protein sequence ID" value="TJY68429.1"/>
    <property type="molecule type" value="Genomic_DNA"/>
</dbReference>
<protein>
    <submittedName>
        <fullName evidence="6">Glycoside hydrolase</fullName>
    </submittedName>
</protein>
<dbReference type="Pfam" id="PF04616">
    <property type="entry name" value="Glyco_hydro_43"/>
    <property type="match status" value="2"/>
</dbReference>
<dbReference type="CDD" id="cd08983">
    <property type="entry name" value="GH43_Bt3655-like"/>
    <property type="match status" value="1"/>
</dbReference>
<comment type="caution">
    <text evidence="6">The sequence shown here is derived from an EMBL/GenBank/DDBJ whole genome shotgun (WGS) entry which is preliminary data.</text>
</comment>
<dbReference type="SUPFAM" id="SSF75005">
    <property type="entry name" value="Arabinanase/levansucrase/invertase"/>
    <property type="match status" value="2"/>
</dbReference>
<dbReference type="PANTHER" id="PTHR43772">
    <property type="entry name" value="ENDO-1,4-BETA-XYLANASE"/>
    <property type="match status" value="1"/>
</dbReference>
<dbReference type="InterPro" id="IPR023296">
    <property type="entry name" value="Glyco_hydro_beta-prop_sf"/>
</dbReference>
<evidence type="ECO:0000313" key="7">
    <source>
        <dbReference type="Proteomes" id="UP000309872"/>
    </source>
</evidence>
<comment type="similarity">
    <text evidence="1">Belongs to the glycosyl hydrolase 43 family.</text>
</comment>
<evidence type="ECO:0000256" key="4">
    <source>
        <dbReference type="ARBA" id="ARBA00023277"/>
    </source>
</evidence>
<gene>
    <name evidence="6" type="ORF">FAZ19_04020</name>
</gene>
<evidence type="ECO:0000256" key="5">
    <source>
        <dbReference type="ARBA" id="ARBA00023295"/>
    </source>
</evidence>
<evidence type="ECO:0000256" key="2">
    <source>
        <dbReference type="ARBA" id="ARBA00022651"/>
    </source>
</evidence>
<evidence type="ECO:0000256" key="3">
    <source>
        <dbReference type="ARBA" id="ARBA00022801"/>
    </source>
</evidence>
<dbReference type="InterPro" id="IPR052176">
    <property type="entry name" value="Glycosyl_Hydrlase_43_Enz"/>
</dbReference>
<keyword evidence="4" id="KW-0119">Carbohydrate metabolism</keyword>
<dbReference type="OrthoDB" id="9803461at2"/>
<keyword evidence="2" id="KW-0624">Polysaccharide degradation</keyword>
<dbReference type="PANTHER" id="PTHR43772:SF2">
    <property type="entry name" value="PUTATIVE (AFU_ORTHOLOGUE AFUA_2G04480)-RELATED"/>
    <property type="match status" value="1"/>
</dbReference>
<organism evidence="6 7">
    <name type="scientific">Sphingobacterium alkalisoli</name>
    <dbReference type="NCBI Taxonomy" id="1874115"/>
    <lineage>
        <taxon>Bacteria</taxon>
        <taxon>Pseudomonadati</taxon>
        <taxon>Bacteroidota</taxon>
        <taxon>Sphingobacteriia</taxon>
        <taxon>Sphingobacteriales</taxon>
        <taxon>Sphingobacteriaceae</taxon>
        <taxon>Sphingobacterium</taxon>
    </lineage>
</organism>
<keyword evidence="2" id="KW-0858">Xylan degradation</keyword>
<keyword evidence="3 6" id="KW-0378">Hydrolase</keyword>
<reference evidence="6 7" key="1">
    <citation type="submission" date="2019-04" db="EMBL/GenBank/DDBJ databases">
        <title>Sphingobacterium olei sp. nov., isolated from oil-contaminated soil.</title>
        <authorList>
            <person name="Liu B."/>
        </authorList>
    </citation>
    <scope>NUCLEOTIDE SEQUENCE [LARGE SCALE GENOMIC DNA]</scope>
    <source>
        <strain evidence="6 7">Y3L14</strain>
    </source>
</reference>
<keyword evidence="5" id="KW-0326">Glycosidase</keyword>
<evidence type="ECO:0000313" key="6">
    <source>
        <dbReference type="EMBL" id="TJY68429.1"/>
    </source>
</evidence>
<dbReference type="AlphaFoldDB" id="A0A4V5LYZ2"/>
<proteinExistence type="inferred from homology"/>
<dbReference type="CDD" id="cd18828">
    <property type="entry name" value="GH43_BT3675-like"/>
    <property type="match status" value="1"/>
</dbReference>
<accession>A0A4V5LYZ2</accession>